<dbReference type="RefSeq" id="WP_268039217.1">
    <property type="nucleotide sequence ID" value="NZ_JAPQER010000001.1"/>
</dbReference>
<proteinExistence type="predicted"/>
<accession>A0ABT4CYC7</accession>
<sequence>MNQRYDSNKIFIRYMPGFHEYMFQDMFYSPWMNFNEKKFQKRIDKSRQKYDLSKIDFNYLYDYLYKEYPETIKYLGGNKTEFLKLFDKAVKYIPKQNQKSMLYIRELAEWNYNNILLVKKTKLK</sequence>
<reference evidence="1" key="1">
    <citation type="submission" date="2022-12" db="EMBL/GenBank/DDBJ databases">
        <authorList>
            <person name="Wang J."/>
        </authorList>
    </citation>
    <scope>NUCLEOTIDE SEQUENCE</scope>
    <source>
        <strain evidence="1">HY-45-18</strain>
    </source>
</reference>
<keyword evidence="2" id="KW-1185">Reference proteome</keyword>
<protein>
    <submittedName>
        <fullName evidence="1">Uncharacterized protein</fullName>
    </submittedName>
</protein>
<evidence type="ECO:0000313" key="2">
    <source>
        <dbReference type="Proteomes" id="UP001078443"/>
    </source>
</evidence>
<organism evidence="1 2">
    <name type="scientific">Clostridium aestuarii</name>
    <dbReference type="NCBI Taxonomy" id="338193"/>
    <lineage>
        <taxon>Bacteria</taxon>
        <taxon>Bacillati</taxon>
        <taxon>Bacillota</taxon>
        <taxon>Clostridia</taxon>
        <taxon>Eubacteriales</taxon>
        <taxon>Clostridiaceae</taxon>
        <taxon>Clostridium</taxon>
    </lineage>
</organism>
<gene>
    <name evidence="1" type="ORF">OW763_01090</name>
</gene>
<dbReference type="EMBL" id="JAPQER010000001">
    <property type="protein sequence ID" value="MCY6482950.1"/>
    <property type="molecule type" value="Genomic_DNA"/>
</dbReference>
<dbReference type="Proteomes" id="UP001078443">
    <property type="component" value="Unassembled WGS sequence"/>
</dbReference>
<name>A0ABT4CYC7_9CLOT</name>
<evidence type="ECO:0000313" key="1">
    <source>
        <dbReference type="EMBL" id="MCY6482950.1"/>
    </source>
</evidence>
<comment type="caution">
    <text evidence="1">The sequence shown here is derived from an EMBL/GenBank/DDBJ whole genome shotgun (WGS) entry which is preliminary data.</text>
</comment>